<evidence type="ECO:0000313" key="2">
    <source>
        <dbReference type="Proteomes" id="UP000317158"/>
    </source>
</evidence>
<dbReference type="Gene3D" id="3.40.50.300">
    <property type="entry name" value="P-loop containing nucleotide triphosphate hydrolases"/>
    <property type="match status" value="1"/>
</dbReference>
<keyword evidence="1" id="KW-0808">Transferase</keyword>
<dbReference type="Proteomes" id="UP000317158">
    <property type="component" value="Unassembled WGS sequence"/>
</dbReference>
<accession>A0A520KRX1</accession>
<sequence length="197" mass="22804">MRLMKKKQGFVIIGITGLPASGKTEVANFIKEMGIPSINMGDVIRKEFQKMDDLENITNQRVCDIGKYADYLRKKEGMNTIAKRCIPEIEKIIDEKGDNLRYILIEGIRNIEEVELFRSLTDKFVLINVTADKNTRFERILKRGREDASEDLDERDRREIGWGLEKVMKDADIVIINDSSLTDLKYKVKEISQIFDL</sequence>
<gene>
    <name evidence="1" type="ORF">EF806_03900</name>
</gene>
<keyword evidence="1" id="KW-0418">Kinase</keyword>
<dbReference type="SUPFAM" id="SSF52540">
    <property type="entry name" value="P-loop containing nucleoside triphosphate hydrolases"/>
    <property type="match status" value="1"/>
</dbReference>
<proteinExistence type="predicted"/>
<name>A0A520KRX1_METT2</name>
<protein>
    <submittedName>
        <fullName evidence="1">Dephospho-CoA kinase</fullName>
    </submittedName>
</protein>
<dbReference type="Pfam" id="PF13238">
    <property type="entry name" value="AAA_18"/>
    <property type="match status" value="1"/>
</dbReference>
<organism evidence="1 2">
    <name type="scientific">Methanoliparum thermophilum</name>
    <dbReference type="NCBI Taxonomy" id="2491083"/>
    <lineage>
        <taxon>Archaea</taxon>
        <taxon>Methanobacteriati</taxon>
        <taxon>Methanobacteriota</taxon>
        <taxon>Candidatus Methanoliparia</taxon>
        <taxon>Candidatus Methanoliparales</taxon>
        <taxon>Candidatus Methanoliparaceae</taxon>
        <taxon>Candidatus Methanoliparum</taxon>
    </lineage>
</organism>
<dbReference type="EMBL" id="RXIF01000006">
    <property type="protein sequence ID" value="RZN64497.1"/>
    <property type="molecule type" value="Genomic_DNA"/>
</dbReference>
<dbReference type="PANTHER" id="PTHR41930">
    <property type="entry name" value="UPF0200 PROTEIN MJ1399"/>
    <property type="match status" value="1"/>
</dbReference>
<dbReference type="AlphaFoldDB" id="A0A520KRX1"/>
<evidence type="ECO:0000313" key="1">
    <source>
        <dbReference type="EMBL" id="RZN64497.1"/>
    </source>
</evidence>
<dbReference type="PANTHER" id="PTHR41930:SF1">
    <property type="entry name" value="DEPHOSPHO-COA KINASE"/>
    <property type="match status" value="1"/>
</dbReference>
<dbReference type="GO" id="GO:0016301">
    <property type="term" value="F:kinase activity"/>
    <property type="evidence" value="ECO:0007669"/>
    <property type="project" value="UniProtKB-KW"/>
</dbReference>
<comment type="caution">
    <text evidence="1">The sequence shown here is derived from an EMBL/GenBank/DDBJ whole genome shotgun (WGS) entry which is preliminary data.</text>
</comment>
<dbReference type="InterPro" id="IPR027417">
    <property type="entry name" value="P-loop_NTPase"/>
</dbReference>
<reference evidence="1 2" key="1">
    <citation type="journal article" date="2019" name="Nat. Microbiol.">
        <title>Wide diversity of methane and short-chain alkane metabolisms in uncultured archaea.</title>
        <authorList>
            <person name="Borrel G."/>
            <person name="Adam P.S."/>
            <person name="McKay L.J."/>
            <person name="Chen L.X."/>
            <person name="Sierra-Garcia I.N."/>
            <person name="Sieber C.M."/>
            <person name="Letourneur Q."/>
            <person name="Ghozlane A."/>
            <person name="Andersen G.L."/>
            <person name="Li W.J."/>
            <person name="Hallam S.J."/>
            <person name="Muyzer G."/>
            <person name="de Oliveira V.M."/>
            <person name="Inskeep W.P."/>
            <person name="Banfield J.F."/>
            <person name="Gribaldo S."/>
        </authorList>
    </citation>
    <scope>NUCLEOTIDE SEQUENCE [LARGE SCALE GENOMIC DNA]</scope>
    <source>
        <strain evidence="1">NM1a</strain>
    </source>
</reference>